<evidence type="ECO:0000313" key="2">
    <source>
        <dbReference type="EMBL" id="NYH72345.1"/>
    </source>
</evidence>
<evidence type="ECO:0000256" key="1">
    <source>
        <dbReference type="SAM" id="MobiDB-lite"/>
    </source>
</evidence>
<feature type="compositionally biased region" description="Basic and acidic residues" evidence="1">
    <location>
        <begin position="71"/>
        <end position="92"/>
    </location>
</feature>
<dbReference type="AlphaFoldDB" id="A0A7Y9XJ37"/>
<gene>
    <name evidence="2" type="ORF">FHR27_000955</name>
</gene>
<proteinExistence type="predicted"/>
<dbReference type="Proteomes" id="UP000578688">
    <property type="component" value="Unassembled WGS sequence"/>
</dbReference>
<dbReference type="RefSeq" id="WP_179537953.1">
    <property type="nucleotide sequence ID" value="NZ_JACBYV010000001.1"/>
</dbReference>
<sequence length="176" mass="18542">MRYLLPILCAVLLSACGSDDQGGETPRKNSEPAVAASQTPNKPAEPAEQPAKAAPEEAAPAVQAPAADAADEAKHAAPAKKAAERAKTEKKPQKVVQAAPPKTKLDLSLPKELAAQLDAENRAADDGIAPILPAFFEEKKPTLNPFQLSGRLLTGEAGTEFSNSVEGAELHFEFRR</sequence>
<evidence type="ECO:0000313" key="3">
    <source>
        <dbReference type="Proteomes" id="UP000578688"/>
    </source>
</evidence>
<dbReference type="EMBL" id="JACBYV010000001">
    <property type="protein sequence ID" value="NYH72345.1"/>
    <property type="molecule type" value="Genomic_DNA"/>
</dbReference>
<name>A0A7Y9XJ37_9GAMM</name>
<organism evidence="2 3">
    <name type="scientific">Phytopseudomonas flavescens</name>
    <dbReference type="NCBI Taxonomy" id="29435"/>
    <lineage>
        <taxon>Bacteria</taxon>
        <taxon>Pseudomonadati</taxon>
        <taxon>Pseudomonadota</taxon>
        <taxon>Gammaproteobacteria</taxon>
        <taxon>Pseudomonadales</taxon>
        <taxon>Pseudomonadaceae</taxon>
        <taxon>Phytopseudomonas</taxon>
    </lineage>
</organism>
<protein>
    <submittedName>
        <fullName evidence="2">Nucleoid-associated protein YgaU</fullName>
    </submittedName>
</protein>
<comment type="caution">
    <text evidence="2">The sequence shown here is derived from an EMBL/GenBank/DDBJ whole genome shotgun (WGS) entry which is preliminary data.</text>
</comment>
<reference evidence="2 3" key="1">
    <citation type="submission" date="2020-07" db="EMBL/GenBank/DDBJ databases">
        <title>Genomic analyses of the natural microbiome of Caenorhabditis elegans.</title>
        <authorList>
            <person name="Samuel B."/>
        </authorList>
    </citation>
    <scope>NUCLEOTIDE SEQUENCE [LARGE SCALE GENOMIC DNA]</scope>
    <source>
        <strain evidence="2 3">BIGb0408</strain>
    </source>
</reference>
<keyword evidence="3" id="KW-1185">Reference proteome</keyword>
<feature type="compositionally biased region" description="Low complexity" evidence="1">
    <location>
        <begin position="42"/>
        <end position="68"/>
    </location>
</feature>
<feature type="region of interest" description="Disordered" evidence="1">
    <location>
        <begin position="16"/>
        <end position="103"/>
    </location>
</feature>
<dbReference type="PROSITE" id="PS51257">
    <property type="entry name" value="PROKAR_LIPOPROTEIN"/>
    <property type="match status" value="1"/>
</dbReference>
<accession>A0A7Y9XJ37</accession>